<dbReference type="AlphaFoldDB" id="A0A830HK05"/>
<dbReference type="GO" id="GO:0005794">
    <property type="term" value="C:Golgi apparatus"/>
    <property type="evidence" value="ECO:0007669"/>
    <property type="project" value="TreeGrafter"/>
</dbReference>
<feature type="transmembrane region" description="Helical" evidence="6">
    <location>
        <begin position="52"/>
        <end position="71"/>
    </location>
</feature>
<dbReference type="Pfam" id="PF01169">
    <property type="entry name" value="GDT1"/>
    <property type="match status" value="2"/>
</dbReference>
<evidence type="ECO:0000256" key="3">
    <source>
        <dbReference type="ARBA" id="ARBA00022692"/>
    </source>
</evidence>
<evidence type="ECO:0000256" key="7">
    <source>
        <dbReference type="SAM" id="MobiDB-lite"/>
    </source>
</evidence>
<reference evidence="8" key="1">
    <citation type="submission" date="2020-10" db="EMBL/GenBank/DDBJ databases">
        <title>Unveiling of a novel bifunctional photoreceptor, Dualchrome1, isolated from a cosmopolitan green alga.</title>
        <authorList>
            <person name="Suzuki S."/>
            <person name="Kawachi M."/>
        </authorList>
    </citation>
    <scope>NUCLEOTIDE SEQUENCE</scope>
    <source>
        <strain evidence="8">NIES 2893</strain>
    </source>
</reference>
<feature type="transmembrane region" description="Helical" evidence="6">
    <location>
        <begin position="83"/>
        <end position="101"/>
    </location>
</feature>
<gene>
    <name evidence="8" type="ORF">PPROV_000488700</name>
</gene>
<evidence type="ECO:0000256" key="4">
    <source>
        <dbReference type="ARBA" id="ARBA00022989"/>
    </source>
</evidence>
<organism evidence="8 9">
    <name type="scientific">Pycnococcus provasolii</name>
    <dbReference type="NCBI Taxonomy" id="41880"/>
    <lineage>
        <taxon>Eukaryota</taxon>
        <taxon>Viridiplantae</taxon>
        <taxon>Chlorophyta</taxon>
        <taxon>Pseudoscourfieldiophyceae</taxon>
        <taxon>Pseudoscourfieldiales</taxon>
        <taxon>Pycnococcaceae</taxon>
        <taxon>Pycnococcus</taxon>
    </lineage>
</organism>
<dbReference type="OrthoDB" id="442680at2759"/>
<feature type="transmembrane region" description="Helical" evidence="6">
    <location>
        <begin position="239"/>
        <end position="257"/>
    </location>
</feature>
<dbReference type="GO" id="GO:0032472">
    <property type="term" value="P:Golgi calcium ion transport"/>
    <property type="evidence" value="ECO:0007669"/>
    <property type="project" value="TreeGrafter"/>
</dbReference>
<sequence>MSVQQSTSLADGVGVSYLEGTLKSLGMICVSELGDKTFFIAAVLAMRHSRRVVFGACWGALALMTILSAFMGFLAPSLLSRKYTHILSCGLFLFFGLRSLYEVASSSSSLKGKAQGELREVEEELSAGETSPASAHENGVENGGTSSSPEKRKLEGDRTGVGYAGRTTLLRIFSPFFLQAFTMTFLAEWGDKSQISTVAMAAQDGLLGVALGGVLGHAVCTGMAVVGGREMGTVVSERTVEFVAGVLFVLFGLHAWFEGA</sequence>
<comment type="caution">
    <text evidence="8">The sequence shown here is derived from an EMBL/GenBank/DDBJ whole genome shotgun (WGS) entry which is preliminary data.</text>
</comment>
<dbReference type="Proteomes" id="UP000660262">
    <property type="component" value="Unassembled WGS sequence"/>
</dbReference>
<keyword evidence="5 6" id="KW-0472">Membrane</keyword>
<keyword evidence="4 6" id="KW-1133">Transmembrane helix</keyword>
<feature type="transmembrane region" description="Helical" evidence="6">
    <location>
        <begin position="206"/>
        <end position="227"/>
    </location>
</feature>
<accession>A0A830HK05</accession>
<dbReference type="InterPro" id="IPR049555">
    <property type="entry name" value="GDT1-like_CS"/>
</dbReference>
<evidence type="ECO:0000313" key="8">
    <source>
        <dbReference type="EMBL" id="GHP06140.1"/>
    </source>
</evidence>
<dbReference type="PANTHER" id="PTHR12608">
    <property type="entry name" value="TRANSMEMBRANE PROTEIN HTP-1 RELATED"/>
    <property type="match status" value="1"/>
</dbReference>
<dbReference type="PROSITE" id="PS01214">
    <property type="entry name" value="UPF0016"/>
    <property type="match status" value="1"/>
</dbReference>
<evidence type="ECO:0000313" key="9">
    <source>
        <dbReference type="Proteomes" id="UP000660262"/>
    </source>
</evidence>
<dbReference type="GO" id="GO:0032468">
    <property type="term" value="P:Golgi calcium ion homeostasis"/>
    <property type="evidence" value="ECO:0007669"/>
    <property type="project" value="TreeGrafter"/>
</dbReference>
<evidence type="ECO:0000256" key="6">
    <source>
        <dbReference type="RuleBase" id="RU365102"/>
    </source>
</evidence>
<proteinExistence type="inferred from homology"/>
<comment type="subcellular location">
    <subcellularLocation>
        <location evidence="1 6">Membrane</location>
        <topology evidence="1 6">Multi-pass membrane protein</topology>
    </subcellularLocation>
</comment>
<evidence type="ECO:0000256" key="2">
    <source>
        <dbReference type="ARBA" id="ARBA00009190"/>
    </source>
</evidence>
<evidence type="ECO:0000256" key="1">
    <source>
        <dbReference type="ARBA" id="ARBA00004141"/>
    </source>
</evidence>
<evidence type="ECO:0000256" key="5">
    <source>
        <dbReference type="ARBA" id="ARBA00023136"/>
    </source>
</evidence>
<keyword evidence="3 6" id="KW-0812">Transmembrane</keyword>
<feature type="transmembrane region" description="Helical" evidence="6">
    <location>
        <begin position="168"/>
        <end position="186"/>
    </location>
</feature>
<dbReference type="GO" id="GO:0016020">
    <property type="term" value="C:membrane"/>
    <property type="evidence" value="ECO:0007669"/>
    <property type="project" value="UniProtKB-SubCell"/>
</dbReference>
<dbReference type="InterPro" id="IPR001727">
    <property type="entry name" value="GDT1-like"/>
</dbReference>
<feature type="region of interest" description="Disordered" evidence="7">
    <location>
        <begin position="121"/>
        <end position="158"/>
    </location>
</feature>
<name>A0A830HK05_9CHLO</name>
<feature type="compositionally biased region" description="Basic and acidic residues" evidence="7">
    <location>
        <begin position="149"/>
        <end position="158"/>
    </location>
</feature>
<dbReference type="EMBL" id="BNJQ01000012">
    <property type="protein sequence ID" value="GHP06140.1"/>
    <property type="molecule type" value="Genomic_DNA"/>
</dbReference>
<dbReference type="PANTHER" id="PTHR12608:SF1">
    <property type="entry name" value="TRANSMEMBRANE PROTEIN 165"/>
    <property type="match status" value="1"/>
</dbReference>
<protein>
    <recommendedName>
        <fullName evidence="6">GDT1 family protein</fullName>
    </recommendedName>
</protein>
<keyword evidence="9" id="KW-1185">Reference proteome</keyword>
<dbReference type="GO" id="GO:0005384">
    <property type="term" value="F:manganese ion transmembrane transporter activity"/>
    <property type="evidence" value="ECO:0007669"/>
    <property type="project" value="TreeGrafter"/>
</dbReference>
<comment type="similarity">
    <text evidence="2 6">Belongs to the GDT1 family.</text>
</comment>
<dbReference type="GO" id="GO:0015085">
    <property type="term" value="F:calcium ion transmembrane transporter activity"/>
    <property type="evidence" value="ECO:0007669"/>
    <property type="project" value="TreeGrafter"/>
</dbReference>